<dbReference type="PANTHER" id="PTHR20863">
    <property type="entry name" value="ACYL CARRIER PROTEIN"/>
    <property type="match status" value="1"/>
</dbReference>
<evidence type="ECO:0000256" key="6">
    <source>
        <dbReference type="ARBA" id="ARBA00023160"/>
    </source>
</evidence>
<dbReference type="PANTHER" id="PTHR20863:SF76">
    <property type="entry name" value="CARRIER DOMAIN-CONTAINING PROTEIN"/>
    <property type="match status" value="1"/>
</dbReference>
<keyword evidence="2 7" id="KW-0444">Lipid biosynthesis</keyword>
<keyword evidence="12" id="KW-1185">Reference proteome</keyword>
<dbReference type="InterPro" id="IPR036736">
    <property type="entry name" value="ACP-like_sf"/>
</dbReference>
<keyword evidence="7" id="KW-0963">Cytoplasm</keyword>
<dbReference type="AlphaFoldDB" id="A0A4Q7KQW5"/>
<protein>
    <recommendedName>
        <fullName evidence="7 8">Acyl carrier protein</fullName>
        <shortName evidence="7">ACP</shortName>
    </recommendedName>
</protein>
<sequence length="85" mass="9015">MAENKLSNEEVLEGLAKIVEEVAGVSADEVTAEKSFVDDLDIDSLSMVEIAVQAEDQFGVKIPDDELANLKTVGDAVNYVSSNAA</sequence>
<dbReference type="HAMAP" id="MF_01217">
    <property type="entry name" value="Acyl_carrier"/>
    <property type="match status" value="1"/>
</dbReference>
<keyword evidence="6 7" id="KW-0275">Fatty acid biosynthesis</keyword>
<evidence type="ECO:0000256" key="3">
    <source>
        <dbReference type="ARBA" id="ARBA00022553"/>
    </source>
</evidence>
<dbReference type="SUPFAM" id="SSF47336">
    <property type="entry name" value="ACP-like"/>
    <property type="match status" value="1"/>
</dbReference>
<comment type="caution">
    <text evidence="11">The sequence shown here is derived from an EMBL/GenBank/DDBJ whole genome shotgun (WGS) entry which is preliminary data.</text>
</comment>
<evidence type="ECO:0000256" key="4">
    <source>
        <dbReference type="ARBA" id="ARBA00022832"/>
    </source>
</evidence>
<proteinExistence type="inferred from homology"/>
<dbReference type="NCBIfam" id="NF002150">
    <property type="entry name" value="PRK00982.1-4"/>
    <property type="match status" value="1"/>
</dbReference>
<dbReference type="GO" id="GO:0000035">
    <property type="term" value="F:acyl binding"/>
    <property type="evidence" value="ECO:0007669"/>
    <property type="project" value="TreeGrafter"/>
</dbReference>
<evidence type="ECO:0000256" key="5">
    <source>
        <dbReference type="ARBA" id="ARBA00023098"/>
    </source>
</evidence>
<keyword evidence="3 7" id="KW-0597">Phosphoprotein</keyword>
<keyword evidence="5 7" id="KW-0443">Lipid metabolism</keyword>
<evidence type="ECO:0000256" key="1">
    <source>
        <dbReference type="ARBA" id="ARBA00022450"/>
    </source>
</evidence>
<dbReference type="NCBIfam" id="NF002147">
    <property type="entry name" value="PRK00982.1-1"/>
    <property type="match status" value="1"/>
</dbReference>
<dbReference type="NCBIfam" id="NF002148">
    <property type="entry name" value="PRK00982.1-2"/>
    <property type="match status" value="1"/>
</dbReference>
<comment type="PTM">
    <text evidence="9">4'-phosphopantetheine is transferred from CoA to a specific serine of apo-ACP by acpS.</text>
</comment>
<dbReference type="GO" id="GO:0016020">
    <property type="term" value="C:membrane"/>
    <property type="evidence" value="ECO:0007669"/>
    <property type="project" value="GOC"/>
</dbReference>
<dbReference type="OrthoDB" id="9804551at2"/>
<evidence type="ECO:0000256" key="2">
    <source>
        <dbReference type="ARBA" id="ARBA00022516"/>
    </source>
</evidence>
<comment type="pathway">
    <text evidence="7 9">Lipid metabolism; fatty acid biosynthesis.</text>
</comment>
<dbReference type="Gene3D" id="1.10.1200.10">
    <property type="entry name" value="ACP-like"/>
    <property type="match status" value="1"/>
</dbReference>
<dbReference type="Proteomes" id="UP000294257">
    <property type="component" value="Unassembled WGS sequence"/>
</dbReference>
<name>A0A4Q7KQW5_9PSEU</name>
<keyword evidence="1 7" id="KW-0596">Phosphopantetheine</keyword>
<dbReference type="EMBL" id="SGWQ01000004">
    <property type="protein sequence ID" value="RZS38827.1"/>
    <property type="molecule type" value="Genomic_DNA"/>
</dbReference>
<dbReference type="Pfam" id="PF00550">
    <property type="entry name" value="PP-binding"/>
    <property type="match status" value="1"/>
</dbReference>
<accession>A0A4Q7KQW5</accession>
<comment type="function">
    <text evidence="7 9">Carrier of the growing fatty acid chain in fatty acid biosynthesis.</text>
</comment>
<dbReference type="GO" id="GO:0000036">
    <property type="term" value="F:acyl carrier activity"/>
    <property type="evidence" value="ECO:0007669"/>
    <property type="project" value="UniProtKB-UniRule"/>
</dbReference>
<dbReference type="PROSITE" id="PS50075">
    <property type="entry name" value="CARRIER"/>
    <property type="match status" value="1"/>
</dbReference>
<reference evidence="11 12" key="1">
    <citation type="submission" date="2019-02" db="EMBL/GenBank/DDBJ databases">
        <title>Genomic Encyclopedia of Type Strains, Phase IV (KMG-IV): sequencing the most valuable type-strain genomes for metagenomic binning, comparative biology and taxonomic classification.</title>
        <authorList>
            <person name="Goeker M."/>
        </authorList>
    </citation>
    <scope>NUCLEOTIDE SEQUENCE [LARGE SCALE GENOMIC DNA]</scope>
    <source>
        <strain evidence="11 12">DSM 101727</strain>
    </source>
</reference>
<dbReference type="UniPathway" id="UPA00094"/>
<organism evidence="11 12">
    <name type="scientific">Herbihabitans rhizosphaerae</name>
    <dbReference type="NCBI Taxonomy" id="1872711"/>
    <lineage>
        <taxon>Bacteria</taxon>
        <taxon>Bacillati</taxon>
        <taxon>Actinomycetota</taxon>
        <taxon>Actinomycetes</taxon>
        <taxon>Pseudonocardiales</taxon>
        <taxon>Pseudonocardiaceae</taxon>
        <taxon>Herbihabitans</taxon>
    </lineage>
</organism>
<comment type="subcellular location">
    <subcellularLocation>
        <location evidence="7">Cytoplasm</location>
    </subcellularLocation>
</comment>
<dbReference type="GO" id="GO:0009245">
    <property type="term" value="P:lipid A biosynthetic process"/>
    <property type="evidence" value="ECO:0007669"/>
    <property type="project" value="TreeGrafter"/>
</dbReference>
<evidence type="ECO:0000256" key="9">
    <source>
        <dbReference type="RuleBase" id="RU003545"/>
    </source>
</evidence>
<feature type="modified residue" description="O-(pantetheine 4'-phosphoryl)serine" evidence="7">
    <location>
        <position position="44"/>
    </location>
</feature>
<dbReference type="RefSeq" id="WP_130344452.1">
    <property type="nucleotide sequence ID" value="NZ_SGWQ01000004.1"/>
</dbReference>
<dbReference type="NCBIfam" id="TIGR00517">
    <property type="entry name" value="acyl_carrier"/>
    <property type="match status" value="1"/>
</dbReference>
<evidence type="ECO:0000256" key="7">
    <source>
        <dbReference type="HAMAP-Rule" id="MF_01217"/>
    </source>
</evidence>
<dbReference type="InterPro" id="IPR009081">
    <property type="entry name" value="PP-bd_ACP"/>
</dbReference>
<evidence type="ECO:0000256" key="8">
    <source>
        <dbReference type="NCBIfam" id="TIGR00517"/>
    </source>
</evidence>
<dbReference type="InterPro" id="IPR003231">
    <property type="entry name" value="ACP"/>
</dbReference>
<keyword evidence="4 7" id="KW-0276">Fatty acid metabolism</keyword>
<evidence type="ECO:0000259" key="10">
    <source>
        <dbReference type="PROSITE" id="PS50075"/>
    </source>
</evidence>
<dbReference type="GO" id="GO:0005829">
    <property type="term" value="C:cytosol"/>
    <property type="evidence" value="ECO:0007669"/>
    <property type="project" value="TreeGrafter"/>
</dbReference>
<gene>
    <name evidence="7" type="primary">acpP</name>
    <name evidence="11" type="ORF">EV193_10436</name>
</gene>
<feature type="domain" description="Carrier" evidence="10">
    <location>
        <begin position="9"/>
        <end position="84"/>
    </location>
</feature>
<evidence type="ECO:0000313" key="11">
    <source>
        <dbReference type="EMBL" id="RZS38827.1"/>
    </source>
</evidence>
<comment type="similarity">
    <text evidence="7">Belongs to the acyl carrier protein (ACP) family.</text>
</comment>
<comment type="PTM">
    <text evidence="7">4'-phosphopantetheine is transferred from CoA to a specific serine of apo-ACP by AcpS. This modification is essential for activity because fatty acids are bound in thioester linkage to the sulfhydryl of the prosthetic group.</text>
</comment>
<evidence type="ECO:0000313" key="12">
    <source>
        <dbReference type="Proteomes" id="UP000294257"/>
    </source>
</evidence>